<dbReference type="AlphaFoldDB" id="A0A6C0M5W6"/>
<feature type="region of interest" description="Disordered" evidence="1">
    <location>
        <begin position="137"/>
        <end position="167"/>
    </location>
</feature>
<accession>A0A6C0M5W6</accession>
<evidence type="ECO:0000256" key="1">
    <source>
        <dbReference type="SAM" id="MobiDB-lite"/>
    </source>
</evidence>
<dbReference type="EMBL" id="MN740631">
    <property type="protein sequence ID" value="QHU36762.1"/>
    <property type="molecule type" value="Genomic_DNA"/>
</dbReference>
<feature type="compositionally biased region" description="Basic residues" evidence="1">
    <location>
        <begin position="146"/>
        <end position="167"/>
    </location>
</feature>
<name>A0A6C0M5W6_9ZZZZ</name>
<protein>
    <submittedName>
        <fullName evidence="2">Uncharacterized protein</fullName>
    </submittedName>
</protein>
<sequence length="167" mass="18906">MSTKPKKRIAPTLLDASAVPAQTLQQKKNPLENAADLIAMRYGVSTEAPQIDEAVFKQNREIGKKVVPLKEYFEQTAKDFVQKEAEQKEEAARKKREYAKLTPCQRKMNTLQKNIDGYVKGCDRALSNEAVIEMLNKAREKAGKTSVKKTRKPKSPKKGGRTKRNHH</sequence>
<reference evidence="2" key="1">
    <citation type="journal article" date="2020" name="Nature">
        <title>Giant virus diversity and host interactions through global metagenomics.</title>
        <authorList>
            <person name="Schulz F."/>
            <person name="Roux S."/>
            <person name="Paez-Espino D."/>
            <person name="Jungbluth S."/>
            <person name="Walsh D.A."/>
            <person name="Denef V.J."/>
            <person name="McMahon K.D."/>
            <person name="Konstantinidis K.T."/>
            <person name="Eloe-Fadrosh E.A."/>
            <person name="Kyrpides N.C."/>
            <person name="Woyke T."/>
        </authorList>
    </citation>
    <scope>NUCLEOTIDE SEQUENCE</scope>
    <source>
        <strain evidence="2">GVMAG-S-1035124-57</strain>
    </source>
</reference>
<proteinExistence type="predicted"/>
<evidence type="ECO:0000313" key="2">
    <source>
        <dbReference type="EMBL" id="QHU36762.1"/>
    </source>
</evidence>
<organism evidence="2">
    <name type="scientific">viral metagenome</name>
    <dbReference type="NCBI Taxonomy" id="1070528"/>
    <lineage>
        <taxon>unclassified sequences</taxon>
        <taxon>metagenomes</taxon>
        <taxon>organismal metagenomes</taxon>
    </lineage>
</organism>